<gene>
    <name evidence="2" type="ORF">CLOSTASPAR_03588</name>
</gene>
<dbReference type="GO" id="GO:0003677">
    <property type="term" value="F:DNA binding"/>
    <property type="evidence" value="ECO:0007669"/>
    <property type="project" value="InterPro"/>
</dbReference>
<dbReference type="Proteomes" id="UP000004756">
    <property type="component" value="Unassembled WGS sequence"/>
</dbReference>
<comment type="caution">
    <text evidence="2">The sequence shown here is derived from an EMBL/GenBank/DDBJ whole genome shotgun (WGS) entry which is preliminary data.</text>
</comment>
<dbReference type="InterPro" id="IPR001387">
    <property type="entry name" value="Cro/C1-type_HTH"/>
</dbReference>
<evidence type="ECO:0000313" key="3">
    <source>
        <dbReference type="Proteomes" id="UP000004756"/>
    </source>
</evidence>
<evidence type="ECO:0000259" key="1">
    <source>
        <dbReference type="Pfam" id="PF13443"/>
    </source>
</evidence>
<dbReference type="HOGENOM" id="CLU_2459816_0_0_9"/>
<dbReference type="SUPFAM" id="SSF47413">
    <property type="entry name" value="lambda repressor-like DNA-binding domains"/>
    <property type="match status" value="1"/>
</dbReference>
<accession>C0D2U9</accession>
<dbReference type="Gene3D" id="1.10.260.40">
    <property type="entry name" value="lambda repressor-like DNA-binding domains"/>
    <property type="match status" value="1"/>
</dbReference>
<organism evidence="2 3">
    <name type="scientific">[Clostridium] asparagiforme DSM 15981</name>
    <dbReference type="NCBI Taxonomy" id="518636"/>
    <lineage>
        <taxon>Bacteria</taxon>
        <taxon>Bacillati</taxon>
        <taxon>Bacillota</taxon>
        <taxon>Clostridia</taxon>
        <taxon>Lachnospirales</taxon>
        <taxon>Lachnospiraceae</taxon>
        <taxon>Enterocloster</taxon>
    </lineage>
</organism>
<name>C0D2U9_9FIRM</name>
<dbReference type="EMBL" id="ACCJ01000279">
    <property type="protein sequence ID" value="EEG54333.1"/>
    <property type="molecule type" value="Genomic_DNA"/>
</dbReference>
<protein>
    <recommendedName>
        <fullName evidence="1">HTH cro/C1-type domain-containing protein</fullName>
    </recommendedName>
</protein>
<feature type="domain" description="HTH cro/C1-type" evidence="1">
    <location>
        <begin position="24"/>
        <end position="81"/>
    </location>
</feature>
<keyword evidence="3" id="KW-1185">Reference proteome</keyword>
<feature type="non-terminal residue" evidence="2">
    <location>
        <position position="1"/>
    </location>
</feature>
<evidence type="ECO:0000313" key="2">
    <source>
        <dbReference type="EMBL" id="EEG54333.1"/>
    </source>
</evidence>
<sequence length="88" mass="10579">TTFYAIIYPDQKRRTCVITYEPFWRTLKESEESTYTLIYKHHISSSTIDRLRNDKPINTTTINDLCRILNCDIQEVMRYTPSDRDQKL</sequence>
<dbReference type="InterPro" id="IPR010982">
    <property type="entry name" value="Lambda_DNA-bd_dom_sf"/>
</dbReference>
<dbReference type="AlphaFoldDB" id="C0D2U9"/>
<proteinExistence type="predicted"/>
<dbReference type="Pfam" id="PF13443">
    <property type="entry name" value="HTH_26"/>
    <property type="match status" value="1"/>
</dbReference>
<reference evidence="2 3" key="1">
    <citation type="submission" date="2009-02" db="EMBL/GenBank/DDBJ databases">
        <title>Draft genome sequence of Clostridium asparagiforme (DSM 15981).</title>
        <authorList>
            <person name="Sudarsanam P."/>
            <person name="Ley R."/>
            <person name="Guruge J."/>
            <person name="Turnbaugh P.J."/>
            <person name="Mahowald M."/>
            <person name="Liep D."/>
            <person name="Gordon J."/>
        </authorList>
    </citation>
    <scope>NUCLEOTIDE SEQUENCE [LARGE SCALE GENOMIC DNA]</scope>
    <source>
        <strain evidence="2 3">DSM 15981</strain>
    </source>
</reference>